<keyword evidence="4" id="KW-1185">Reference proteome</keyword>
<dbReference type="AlphaFoldDB" id="A0A1M6N3S5"/>
<proteinExistence type="predicted"/>
<gene>
    <name evidence="3" type="ORF">SAMN02745216_02504</name>
</gene>
<dbReference type="Proteomes" id="UP000183994">
    <property type="component" value="Unassembled WGS sequence"/>
</dbReference>
<organism evidence="3 4">
    <name type="scientific">Desulfatibacillum alkenivorans DSM 16219</name>
    <dbReference type="NCBI Taxonomy" id="1121393"/>
    <lineage>
        <taxon>Bacteria</taxon>
        <taxon>Pseudomonadati</taxon>
        <taxon>Thermodesulfobacteriota</taxon>
        <taxon>Desulfobacteria</taxon>
        <taxon>Desulfobacterales</taxon>
        <taxon>Desulfatibacillaceae</taxon>
        <taxon>Desulfatibacillum</taxon>
    </lineage>
</organism>
<feature type="transmembrane region" description="Helical" evidence="2">
    <location>
        <begin position="74"/>
        <end position="95"/>
    </location>
</feature>
<feature type="transmembrane region" description="Helical" evidence="2">
    <location>
        <begin position="107"/>
        <end position="128"/>
    </location>
</feature>
<feature type="transmembrane region" description="Helical" evidence="2">
    <location>
        <begin position="182"/>
        <end position="204"/>
    </location>
</feature>
<name>A0A1M6N3S5_9BACT</name>
<evidence type="ECO:0000256" key="2">
    <source>
        <dbReference type="SAM" id="Phobius"/>
    </source>
</evidence>
<keyword evidence="2" id="KW-0472">Membrane</keyword>
<evidence type="ECO:0000313" key="4">
    <source>
        <dbReference type="Proteomes" id="UP000183994"/>
    </source>
</evidence>
<evidence type="ECO:0000256" key="1">
    <source>
        <dbReference type="SAM" id="MobiDB-lite"/>
    </source>
</evidence>
<protein>
    <submittedName>
        <fullName evidence="3">Uncharacterized protein</fullName>
    </submittedName>
</protein>
<sequence>MIMANIFNTIFPFFEMAKANKKLLLRVEKIENENDLANSIQYMKCYEKLSLEEIKEFFEKTLNIKKSLEEKLKVSLFSVTVGITLLTSMISFLYQDGFYGLNSYIRAGTFFVATLSIVFMIVAAFYAIKTISGKITVYQLFPEDIVEASTEDEKKNSVAICAELNSIMNIIRQNMMSASYHCIVNSLVLVAVLFFSLGVSSFFVNHKNPALEKIEIEVNDIKKSYSSVQSDLSSFKRSTADSQSSIFSSIQNINDTLIDTIKGKKELESKIVLTNKELNELKDELKENSNKANAADAKSHAAD</sequence>
<dbReference type="STRING" id="1121393.SAMN02745216_02504"/>
<reference evidence="4" key="1">
    <citation type="submission" date="2016-11" db="EMBL/GenBank/DDBJ databases">
        <authorList>
            <person name="Varghese N."/>
            <person name="Submissions S."/>
        </authorList>
    </citation>
    <scope>NUCLEOTIDE SEQUENCE [LARGE SCALE GENOMIC DNA]</scope>
    <source>
        <strain evidence="4">DSM 16219</strain>
    </source>
</reference>
<dbReference type="EMBL" id="FQZU01000014">
    <property type="protein sequence ID" value="SHJ90334.1"/>
    <property type="molecule type" value="Genomic_DNA"/>
</dbReference>
<keyword evidence="2" id="KW-0812">Transmembrane</keyword>
<feature type="region of interest" description="Disordered" evidence="1">
    <location>
        <begin position="284"/>
        <end position="303"/>
    </location>
</feature>
<accession>A0A1M6N3S5</accession>
<keyword evidence="2" id="KW-1133">Transmembrane helix</keyword>
<evidence type="ECO:0000313" key="3">
    <source>
        <dbReference type="EMBL" id="SHJ90334.1"/>
    </source>
</evidence>